<protein>
    <recommendedName>
        <fullName evidence="1">Glycosyltransferase 2-like domain-containing protein</fullName>
    </recommendedName>
</protein>
<dbReference type="PANTHER" id="PTHR22916">
    <property type="entry name" value="GLYCOSYLTRANSFERASE"/>
    <property type="match status" value="1"/>
</dbReference>
<evidence type="ECO:0000313" key="2">
    <source>
        <dbReference type="EMBL" id="BCS85170.1"/>
    </source>
</evidence>
<dbReference type="SUPFAM" id="SSF53448">
    <property type="entry name" value="Nucleotide-diphospho-sugar transferases"/>
    <property type="match status" value="1"/>
</dbReference>
<gene>
    <name evidence="2" type="ORF">prwr041_10630</name>
</gene>
<proteinExistence type="predicted"/>
<keyword evidence="3" id="KW-1185">Reference proteome</keyword>
<feature type="domain" description="Glycosyltransferase 2-like" evidence="1">
    <location>
        <begin position="6"/>
        <end position="167"/>
    </location>
</feature>
<dbReference type="InterPro" id="IPR029044">
    <property type="entry name" value="Nucleotide-diphossugar_trans"/>
</dbReference>
<dbReference type="EMBL" id="AP024484">
    <property type="protein sequence ID" value="BCS85170.1"/>
    <property type="molecule type" value="Genomic_DNA"/>
</dbReference>
<dbReference type="RefSeq" id="WP_207155328.1">
    <property type="nucleotide sequence ID" value="NZ_AP024484.1"/>
</dbReference>
<reference evidence="2 3" key="1">
    <citation type="journal article" date="2022" name="Int. J. Syst. Evol. Microbiol.">
        <title>Prevotella herbatica sp. nov., a plant polysaccharide-decomposing anaerobic bacterium isolated from a methanogenic reactor.</title>
        <authorList>
            <person name="Uek A."/>
            <person name="Tonouchi A."/>
            <person name="Kaku N."/>
            <person name="Ueki K."/>
        </authorList>
    </citation>
    <scope>NUCLEOTIDE SEQUENCE [LARGE SCALE GENOMIC DNA]</scope>
    <source>
        <strain evidence="2 3">WR041</strain>
    </source>
</reference>
<dbReference type="CDD" id="cd00761">
    <property type="entry name" value="Glyco_tranf_GTA_type"/>
    <property type="match status" value="1"/>
</dbReference>
<organism evidence="2 3">
    <name type="scientific">Prevotella herbatica</name>
    <dbReference type="NCBI Taxonomy" id="2801997"/>
    <lineage>
        <taxon>Bacteria</taxon>
        <taxon>Pseudomonadati</taxon>
        <taxon>Bacteroidota</taxon>
        <taxon>Bacteroidia</taxon>
        <taxon>Bacteroidales</taxon>
        <taxon>Prevotellaceae</taxon>
        <taxon>Prevotella</taxon>
    </lineage>
</organism>
<evidence type="ECO:0000259" key="1">
    <source>
        <dbReference type="Pfam" id="PF00535"/>
    </source>
</evidence>
<accession>A0ABM7NXI0</accession>
<name>A0ABM7NXI0_9BACT</name>
<dbReference type="Pfam" id="PF00535">
    <property type="entry name" value="Glycos_transf_2"/>
    <property type="match status" value="1"/>
</dbReference>
<dbReference type="InterPro" id="IPR001173">
    <property type="entry name" value="Glyco_trans_2-like"/>
</dbReference>
<sequence length="335" mass="39416">MQKLLTIIIPTYNMENYLEACLDSLLTDNMSLIEVLVINDGSQDASYDIAKRYGNKYPDTFVVIDKGNGNYGSCVNVGLRRATGKYIKVLDADDCFNTRVFEAYLNYIKKCDTDMVISDYVKVYPELETIVSCDIPENKIVDFRELCKDNNIWNLWMHNVAYKRELLLGIDYKQTEGISYTDQEWIFSPFTEVKTAIYFKLPLYRYTLGREGQTMSSAFSDKHFRDNIICTCNMIEQACHFNNVPDDIMNMLNYKLLKRCRFIFRTYILKRQAINDKDLDMLDNKIKSLNFNLYKATGNLPMSMPLFPIKYISVWRKNHNSRWLRLNISMYKFLH</sequence>
<dbReference type="PANTHER" id="PTHR22916:SF3">
    <property type="entry name" value="UDP-GLCNAC:BETAGAL BETA-1,3-N-ACETYLGLUCOSAMINYLTRANSFERASE-LIKE PROTEIN 1"/>
    <property type="match status" value="1"/>
</dbReference>
<dbReference type="Gene3D" id="3.90.550.10">
    <property type="entry name" value="Spore Coat Polysaccharide Biosynthesis Protein SpsA, Chain A"/>
    <property type="match status" value="1"/>
</dbReference>
<dbReference type="Proteomes" id="UP001319045">
    <property type="component" value="Chromosome"/>
</dbReference>
<evidence type="ECO:0000313" key="3">
    <source>
        <dbReference type="Proteomes" id="UP001319045"/>
    </source>
</evidence>